<dbReference type="EMBL" id="DVIU01000258">
    <property type="protein sequence ID" value="HIS37444.1"/>
    <property type="molecule type" value="Genomic_DNA"/>
</dbReference>
<gene>
    <name evidence="1" type="ORF">IAC10_12625</name>
</gene>
<evidence type="ECO:0000313" key="2">
    <source>
        <dbReference type="Proteomes" id="UP000823928"/>
    </source>
</evidence>
<name>A0A9D1JPB8_9BACT</name>
<accession>A0A9D1JPB8</accession>
<sequence length="84" mass="9364">MCEHCENEFDFNPEEDVIVDIGGAVRSVLMDVGDVLMDMCKGFDIGEIKINVTQNYETGELKFKAKVDGGKVLEITANDFVPYI</sequence>
<protein>
    <submittedName>
        <fullName evidence="1">Uncharacterized protein</fullName>
    </submittedName>
</protein>
<reference evidence="1" key="1">
    <citation type="submission" date="2020-10" db="EMBL/GenBank/DDBJ databases">
        <authorList>
            <person name="Gilroy R."/>
        </authorList>
    </citation>
    <scope>NUCLEOTIDE SEQUENCE</scope>
    <source>
        <strain evidence="1">6276</strain>
    </source>
</reference>
<comment type="caution">
    <text evidence="1">The sequence shown here is derived from an EMBL/GenBank/DDBJ whole genome shotgun (WGS) entry which is preliminary data.</text>
</comment>
<organism evidence="1 2">
    <name type="scientific">Candidatus Scatousia excrementigallinarum</name>
    <dbReference type="NCBI Taxonomy" id="2840935"/>
    <lineage>
        <taxon>Bacteria</taxon>
        <taxon>Candidatus Scatousia</taxon>
    </lineage>
</organism>
<reference evidence="1" key="2">
    <citation type="journal article" date="2021" name="PeerJ">
        <title>Extensive microbial diversity within the chicken gut microbiome revealed by metagenomics and culture.</title>
        <authorList>
            <person name="Gilroy R."/>
            <person name="Ravi A."/>
            <person name="Getino M."/>
            <person name="Pursley I."/>
            <person name="Horton D.L."/>
            <person name="Alikhan N.F."/>
            <person name="Baker D."/>
            <person name="Gharbi K."/>
            <person name="Hall N."/>
            <person name="Watson M."/>
            <person name="Adriaenssens E.M."/>
            <person name="Foster-Nyarko E."/>
            <person name="Jarju S."/>
            <person name="Secka A."/>
            <person name="Antonio M."/>
            <person name="Oren A."/>
            <person name="Chaudhuri R.R."/>
            <person name="La Ragione R."/>
            <person name="Hildebrand F."/>
            <person name="Pallen M.J."/>
        </authorList>
    </citation>
    <scope>NUCLEOTIDE SEQUENCE</scope>
    <source>
        <strain evidence="1">6276</strain>
    </source>
</reference>
<dbReference type="AlphaFoldDB" id="A0A9D1JPB8"/>
<proteinExistence type="predicted"/>
<dbReference type="Proteomes" id="UP000823928">
    <property type="component" value="Unassembled WGS sequence"/>
</dbReference>
<evidence type="ECO:0000313" key="1">
    <source>
        <dbReference type="EMBL" id="HIS37444.1"/>
    </source>
</evidence>